<dbReference type="PROSITE" id="PS50060">
    <property type="entry name" value="MAM_2"/>
    <property type="match status" value="1"/>
</dbReference>
<dbReference type="AlphaFoldDB" id="Q4SXP4"/>
<gene>
    <name evidence="4" type="ORF">GSTENG00010739001</name>
</gene>
<feature type="domain" description="MAM" evidence="3">
    <location>
        <begin position="65"/>
        <end position="224"/>
    </location>
</feature>
<dbReference type="KEGG" id="tng:GSTEN00010739G001"/>
<name>Q4SXP4_TETNG</name>
<dbReference type="Gene3D" id="2.60.120.200">
    <property type="match status" value="2"/>
</dbReference>
<organism evidence="4">
    <name type="scientific">Tetraodon nigroviridis</name>
    <name type="common">Spotted green pufferfish</name>
    <name type="synonym">Chelonodon nigroviridis</name>
    <dbReference type="NCBI Taxonomy" id="99883"/>
    <lineage>
        <taxon>Eukaryota</taxon>
        <taxon>Metazoa</taxon>
        <taxon>Chordata</taxon>
        <taxon>Craniata</taxon>
        <taxon>Vertebrata</taxon>
        <taxon>Euteleostomi</taxon>
        <taxon>Actinopterygii</taxon>
        <taxon>Neopterygii</taxon>
        <taxon>Teleostei</taxon>
        <taxon>Neoteleostei</taxon>
        <taxon>Acanthomorphata</taxon>
        <taxon>Eupercaria</taxon>
        <taxon>Tetraodontiformes</taxon>
        <taxon>Tetradontoidea</taxon>
        <taxon>Tetraodontidae</taxon>
        <taxon>Tetraodon</taxon>
    </lineage>
</organism>
<evidence type="ECO:0000256" key="2">
    <source>
        <dbReference type="PROSITE-ProRule" id="PRU00124"/>
    </source>
</evidence>
<dbReference type="OrthoDB" id="412155at2759"/>
<dbReference type="SMART" id="SM00137">
    <property type="entry name" value="MAM"/>
    <property type="match status" value="1"/>
</dbReference>
<dbReference type="Pfam" id="PF00629">
    <property type="entry name" value="MAM"/>
    <property type="match status" value="2"/>
</dbReference>
<reference evidence="4" key="2">
    <citation type="submission" date="2004-02" db="EMBL/GenBank/DDBJ databases">
        <authorList>
            <consortium name="Genoscope"/>
            <consortium name="Whitehead Institute Centre for Genome Research"/>
        </authorList>
    </citation>
    <scope>NUCLEOTIDE SEQUENCE</scope>
</reference>
<dbReference type="SUPFAM" id="SSF57424">
    <property type="entry name" value="LDL receptor-like module"/>
    <property type="match status" value="1"/>
</dbReference>
<sequence length="297" mass="32950">MGDLVIDDVSFLQCSPPLPPALPCTPEQYACANGHCIPEDNLCDFINHCGDNSDEDPYICKGFSGRCNFEFDMCSWRQGQHDDFDWLIKAGSTPTVGTGPSGDHTLRNSSGHYIYLESSFPQAVGDIAYISGPLLSRRSSQCKMRFYFHMSGDGIGTLSVFRRSQGHHHLLLKLSGDQGNYWQMGEVPLSDIWDFQVIFEGKVGRIPKGDICLDDITFSPGCLLASAPREWENTPPPPAGHFVSLEATPVGLKGDKAHMRSSVWKESSAICKLSFWYYISHKASGKIRVLIKVRQPV</sequence>
<dbReference type="PANTHER" id="PTHR23282">
    <property type="entry name" value="APICAL ENDOSOMAL GLYCOPROTEIN PRECURSOR"/>
    <property type="match status" value="1"/>
</dbReference>
<dbReference type="PANTHER" id="PTHR23282:SF142">
    <property type="entry name" value="MAM DOMAIN-CONTAINING PROTEIN"/>
    <property type="match status" value="1"/>
</dbReference>
<comment type="caution">
    <text evidence="2">Lacks conserved residue(s) required for the propagation of feature annotation.</text>
</comment>
<keyword evidence="1 2" id="KW-1015">Disulfide bond</keyword>
<evidence type="ECO:0000313" key="4">
    <source>
        <dbReference type="EMBL" id="CAF94588.1"/>
    </source>
</evidence>
<dbReference type="Gene3D" id="4.10.400.10">
    <property type="entry name" value="Low-density Lipoprotein Receptor"/>
    <property type="match status" value="1"/>
</dbReference>
<feature type="disulfide bond" evidence="2">
    <location>
        <begin position="31"/>
        <end position="49"/>
    </location>
</feature>
<dbReference type="InterPro" id="IPR013320">
    <property type="entry name" value="ConA-like_dom_sf"/>
</dbReference>
<dbReference type="CDD" id="cd06263">
    <property type="entry name" value="MAM"/>
    <property type="match status" value="1"/>
</dbReference>
<dbReference type="InterPro" id="IPR002172">
    <property type="entry name" value="LDrepeatLR_classA_rpt"/>
</dbReference>
<dbReference type="GO" id="GO:0016020">
    <property type="term" value="C:membrane"/>
    <property type="evidence" value="ECO:0007669"/>
    <property type="project" value="InterPro"/>
</dbReference>
<dbReference type="InterPro" id="IPR051560">
    <property type="entry name" value="MAM_domain-containing"/>
</dbReference>
<protein>
    <submittedName>
        <fullName evidence="4">(spotted green pufferfish) hypothetical protein</fullName>
    </submittedName>
</protein>
<dbReference type="EMBL" id="CAAE01012355">
    <property type="protein sequence ID" value="CAF94588.1"/>
    <property type="molecule type" value="Genomic_DNA"/>
</dbReference>
<dbReference type="SUPFAM" id="SSF49899">
    <property type="entry name" value="Concanavalin A-like lectins/glucanases"/>
    <property type="match status" value="2"/>
</dbReference>
<feature type="disulfide bond" evidence="2">
    <location>
        <begin position="24"/>
        <end position="36"/>
    </location>
</feature>
<dbReference type="PROSITE" id="PS01209">
    <property type="entry name" value="LDLRA_1"/>
    <property type="match status" value="1"/>
</dbReference>
<evidence type="ECO:0000259" key="3">
    <source>
        <dbReference type="PROSITE" id="PS50060"/>
    </source>
</evidence>
<dbReference type="Pfam" id="PF00057">
    <property type="entry name" value="Ldl_recept_a"/>
    <property type="match status" value="1"/>
</dbReference>
<accession>Q4SXP4</accession>
<evidence type="ECO:0000256" key="1">
    <source>
        <dbReference type="ARBA" id="ARBA00023157"/>
    </source>
</evidence>
<dbReference type="InterPro" id="IPR000998">
    <property type="entry name" value="MAM_dom"/>
</dbReference>
<dbReference type="CDD" id="cd00112">
    <property type="entry name" value="LDLa"/>
    <property type="match status" value="1"/>
</dbReference>
<dbReference type="InterPro" id="IPR023415">
    <property type="entry name" value="LDLR_class-A_CS"/>
</dbReference>
<dbReference type="SMART" id="SM00192">
    <property type="entry name" value="LDLa"/>
    <property type="match status" value="1"/>
</dbReference>
<reference evidence="4" key="1">
    <citation type="journal article" date="2004" name="Nature">
        <title>Genome duplication in the teleost fish Tetraodon nigroviridis reveals the early vertebrate proto-karyotype.</title>
        <authorList>
            <person name="Jaillon O."/>
            <person name="Aury J.-M."/>
            <person name="Brunet F."/>
            <person name="Petit J.-L."/>
            <person name="Stange-Thomann N."/>
            <person name="Mauceli E."/>
            <person name="Bouneau L."/>
            <person name="Fischer C."/>
            <person name="Ozouf-Costaz C."/>
            <person name="Bernot A."/>
            <person name="Nicaud S."/>
            <person name="Jaffe D."/>
            <person name="Fisher S."/>
            <person name="Lutfalla G."/>
            <person name="Dossat C."/>
            <person name="Segurens B."/>
            <person name="Dasilva C."/>
            <person name="Salanoubat M."/>
            <person name="Levy M."/>
            <person name="Boudet N."/>
            <person name="Castellano S."/>
            <person name="Anthouard V."/>
            <person name="Jubin C."/>
            <person name="Castelli V."/>
            <person name="Katinka M."/>
            <person name="Vacherie B."/>
            <person name="Biemont C."/>
            <person name="Skalli Z."/>
            <person name="Cattolico L."/>
            <person name="Poulain J."/>
            <person name="De Berardinis V."/>
            <person name="Cruaud C."/>
            <person name="Duprat S."/>
            <person name="Brottier P."/>
            <person name="Coutanceau J.-P."/>
            <person name="Gouzy J."/>
            <person name="Parra G."/>
            <person name="Lardier G."/>
            <person name="Chapple C."/>
            <person name="McKernan K.J."/>
            <person name="McEwan P."/>
            <person name="Bosak S."/>
            <person name="Kellis M."/>
            <person name="Volff J.-N."/>
            <person name="Guigo R."/>
            <person name="Zody M.C."/>
            <person name="Mesirov J."/>
            <person name="Lindblad-Toh K."/>
            <person name="Birren B."/>
            <person name="Nusbaum C."/>
            <person name="Kahn D."/>
            <person name="Robinson-Rechavi M."/>
            <person name="Laudet V."/>
            <person name="Schachter V."/>
            <person name="Quetier F."/>
            <person name="Saurin W."/>
            <person name="Scarpelli C."/>
            <person name="Wincker P."/>
            <person name="Lander E.S."/>
            <person name="Weissenbach J."/>
            <person name="Roest Crollius H."/>
        </authorList>
    </citation>
    <scope>NUCLEOTIDE SEQUENCE [LARGE SCALE GENOMIC DNA]</scope>
</reference>
<dbReference type="InterPro" id="IPR036055">
    <property type="entry name" value="LDL_receptor-like_sf"/>
</dbReference>
<comment type="caution">
    <text evidence="4">The sequence shown here is derived from an EMBL/GenBank/DDBJ whole genome shotgun (WGS) entry which is preliminary data.</text>
</comment>
<dbReference type="PROSITE" id="PS50068">
    <property type="entry name" value="LDLRA_2"/>
    <property type="match status" value="1"/>
</dbReference>
<proteinExistence type="predicted"/>